<proteinExistence type="predicted"/>
<dbReference type="Proteomes" id="UP001310386">
    <property type="component" value="Unassembled WGS sequence"/>
</dbReference>
<feature type="compositionally biased region" description="Basic and acidic residues" evidence="4">
    <location>
        <begin position="224"/>
        <end position="238"/>
    </location>
</feature>
<evidence type="ECO:0000256" key="4">
    <source>
        <dbReference type="SAM" id="MobiDB-lite"/>
    </source>
</evidence>
<evidence type="ECO:0000256" key="3">
    <source>
        <dbReference type="PROSITE-ProRule" id="PRU00023"/>
    </source>
</evidence>
<dbReference type="PANTHER" id="PTHR24171">
    <property type="entry name" value="ANKYRIN REPEAT DOMAIN-CONTAINING PROTEIN 39-RELATED"/>
    <property type="match status" value="1"/>
</dbReference>
<protein>
    <submittedName>
        <fullName evidence="6">Ankyrin repeat domain-containing protein</fullName>
    </submittedName>
</protein>
<evidence type="ECO:0000256" key="2">
    <source>
        <dbReference type="ARBA" id="ARBA00023043"/>
    </source>
</evidence>
<gene>
    <name evidence="6" type="ORF">VF724_15390</name>
</gene>
<keyword evidence="1" id="KW-0677">Repeat</keyword>
<dbReference type="InterPro" id="IPR002110">
    <property type="entry name" value="Ankyrin_rpt"/>
</dbReference>
<keyword evidence="2 3" id="KW-0040">ANK repeat</keyword>
<dbReference type="Pfam" id="PF00023">
    <property type="entry name" value="Ank"/>
    <property type="match status" value="1"/>
</dbReference>
<dbReference type="Gene3D" id="1.25.40.20">
    <property type="entry name" value="Ankyrin repeat-containing domain"/>
    <property type="match status" value="2"/>
</dbReference>
<dbReference type="PROSITE" id="PS50297">
    <property type="entry name" value="ANK_REP_REGION"/>
    <property type="match status" value="2"/>
</dbReference>
<comment type="caution">
    <text evidence="6">The sequence shown here is derived from an EMBL/GenBank/DDBJ whole genome shotgun (WGS) entry which is preliminary data.</text>
</comment>
<feature type="repeat" description="ANK" evidence="3">
    <location>
        <begin position="158"/>
        <end position="196"/>
    </location>
</feature>
<dbReference type="PROSITE" id="PS50088">
    <property type="entry name" value="ANK_REPEAT"/>
    <property type="match status" value="3"/>
</dbReference>
<keyword evidence="7" id="KW-1185">Reference proteome</keyword>
<evidence type="ECO:0000313" key="7">
    <source>
        <dbReference type="Proteomes" id="UP001310386"/>
    </source>
</evidence>
<dbReference type="PANTHER" id="PTHR24171:SF8">
    <property type="entry name" value="BRCA1-ASSOCIATED RING DOMAIN PROTEIN 1"/>
    <property type="match status" value="1"/>
</dbReference>
<feature type="transmembrane region" description="Helical" evidence="5">
    <location>
        <begin position="12"/>
        <end position="32"/>
    </location>
</feature>
<feature type="repeat" description="ANK" evidence="3">
    <location>
        <begin position="125"/>
        <end position="157"/>
    </location>
</feature>
<organism evidence="6 7">
    <name type="scientific">Ferviditalea candida</name>
    <dbReference type="NCBI Taxonomy" id="3108399"/>
    <lineage>
        <taxon>Bacteria</taxon>
        <taxon>Bacillati</taxon>
        <taxon>Bacillota</taxon>
        <taxon>Bacilli</taxon>
        <taxon>Bacillales</taxon>
        <taxon>Paenibacillaceae</taxon>
        <taxon>Ferviditalea</taxon>
    </lineage>
</organism>
<reference evidence="6" key="1">
    <citation type="submission" date="2023-12" db="EMBL/GenBank/DDBJ databases">
        <title>Fervidustalea candida gen. nov., sp. nov., a novel member of the family Paenibacillaceae isolated from a geothermal area.</title>
        <authorList>
            <person name="Li W.-J."/>
            <person name="Jiao J.-Y."/>
            <person name="Chen Y."/>
        </authorList>
    </citation>
    <scope>NUCLEOTIDE SEQUENCE</scope>
    <source>
        <strain evidence="6">SYSU GA230002</strain>
    </source>
</reference>
<dbReference type="InterPro" id="IPR036770">
    <property type="entry name" value="Ankyrin_rpt-contain_sf"/>
</dbReference>
<dbReference type="RefSeq" id="WP_371755163.1">
    <property type="nucleotide sequence ID" value="NZ_JAYJLD010000026.1"/>
</dbReference>
<feature type="repeat" description="ANK" evidence="3">
    <location>
        <begin position="92"/>
        <end position="124"/>
    </location>
</feature>
<keyword evidence="5" id="KW-0472">Membrane</keyword>
<dbReference type="SMART" id="SM00248">
    <property type="entry name" value="ANK"/>
    <property type="match status" value="5"/>
</dbReference>
<evidence type="ECO:0000256" key="1">
    <source>
        <dbReference type="ARBA" id="ARBA00022737"/>
    </source>
</evidence>
<name>A0ABU5ZKJ8_9BACL</name>
<dbReference type="EMBL" id="JAYJLD010000026">
    <property type="protein sequence ID" value="MEB3103039.1"/>
    <property type="molecule type" value="Genomic_DNA"/>
</dbReference>
<evidence type="ECO:0000256" key="5">
    <source>
        <dbReference type="SAM" id="Phobius"/>
    </source>
</evidence>
<dbReference type="SUPFAM" id="SSF48403">
    <property type="entry name" value="Ankyrin repeat"/>
    <property type="match status" value="1"/>
</dbReference>
<keyword evidence="5" id="KW-0812">Transmembrane</keyword>
<dbReference type="Pfam" id="PF12796">
    <property type="entry name" value="Ank_2"/>
    <property type="match status" value="1"/>
</dbReference>
<feature type="region of interest" description="Disordered" evidence="4">
    <location>
        <begin position="219"/>
        <end position="238"/>
    </location>
</feature>
<sequence>MQLVKLKQRRIIVPTLIIVTLFIMLVEIYAFIPKHASVANEDKADTGYNKEMSKPIDANKTTMLMRVSRDGDLEKVEEALQRGANPNDKDVFGQTALTQAVMMNRTDVVKKLIEAGAALDLQRNDGYTPLMLATIDNRPPIVKLLLDAGANPNIEEHQGNTALILAVDNIIHRETQSTYIPELLLSAGADVNHLDKFGHSAMELAVDEKQEKLIALLKNHGAKMPKESDENKNNEKGE</sequence>
<evidence type="ECO:0000313" key="6">
    <source>
        <dbReference type="EMBL" id="MEB3103039.1"/>
    </source>
</evidence>
<keyword evidence="5" id="KW-1133">Transmembrane helix</keyword>
<accession>A0ABU5ZKJ8</accession>